<accession>C8N932</accession>
<gene>
    <name evidence="1" type="ORF">HMPREF0198_1010</name>
</gene>
<keyword evidence="2" id="KW-1185">Reference proteome</keyword>
<sequence length="55" mass="6625">MTVRCDYNSYRHVFSPVIERPKAERFDATAELASCAWQRDFSFNRRFSQFNVNFL</sequence>
<evidence type="ECO:0000313" key="1">
    <source>
        <dbReference type="EMBL" id="EEV88871.1"/>
    </source>
</evidence>
<comment type="caution">
    <text evidence="1">The sequence shown here is derived from an EMBL/GenBank/DDBJ whole genome shotgun (WGS) entry which is preliminary data.</text>
</comment>
<protein>
    <submittedName>
        <fullName evidence="1">Uncharacterized protein</fullName>
    </submittedName>
</protein>
<evidence type="ECO:0000313" key="2">
    <source>
        <dbReference type="Proteomes" id="UP000004870"/>
    </source>
</evidence>
<dbReference type="HOGENOM" id="CLU_3023582_0_0_6"/>
<reference evidence="1 2" key="1">
    <citation type="submission" date="2009-08" db="EMBL/GenBank/DDBJ databases">
        <authorList>
            <person name="Qin X."/>
            <person name="Bachman B."/>
            <person name="Battles P."/>
            <person name="Bell A."/>
            <person name="Bess C."/>
            <person name="Bickham C."/>
            <person name="Chaboub L."/>
            <person name="Chen D."/>
            <person name="Coyle M."/>
            <person name="Deiros D.R."/>
            <person name="Dinh H."/>
            <person name="Forbes L."/>
            <person name="Fowler G."/>
            <person name="Francisco L."/>
            <person name="Fu Q."/>
            <person name="Gubbala S."/>
            <person name="Hale W."/>
            <person name="Han Y."/>
            <person name="Hemphill L."/>
            <person name="Highlander S.K."/>
            <person name="Hirani K."/>
            <person name="Hogues M."/>
            <person name="Jackson L."/>
            <person name="Jakkamsetti A."/>
            <person name="Javaid M."/>
            <person name="Jiang H."/>
            <person name="Korchina V."/>
            <person name="Kovar C."/>
            <person name="Lara F."/>
            <person name="Lee S."/>
            <person name="Mata R."/>
            <person name="Mathew T."/>
            <person name="Moen C."/>
            <person name="Morales K."/>
            <person name="Munidasa M."/>
            <person name="Nazareth L."/>
            <person name="Ngo R."/>
            <person name="Nguyen L."/>
            <person name="Okwuonu G."/>
            <person name="Ongeri F."/>
            <person name="Patil S."/>
            <person name="Petrosino J."/>
            <person name="Pham C."/>
            <person name="Pham P."/>
            <person name="Pu L.-L."/>
            <person name="Puazo M."/>
            <person name="Raj R."/>
            <person name="Reid J."/>
            <person name="Rouhana J."/>
            <person name="Saada N."/>
            <person name="Shang Y."/>
            <person name="Simmons D."/>
            <person name="Thornton R."/>
            <person name="Warren J."/>
            <person name="Weissenberger G."/>
            <person name="Zhang J."/>
            <person name="Zhang L."/>
            <person name="Zhou C."/>
            <person name="Zhu D."/>
            <person name="Muzny D."/>
            <person name="Worley K."/>
            <person name="Gibbs R."/>
        </authorList>
    </citation>
    <scope>NUCLEOTIDE SEQUENCE [LARGE SCALE GENOMIC DNA]</scope>
    <source>
        <strain evidence="2">ATCC 15826 / DSM 8339 / NCTC 10426 / 6573</strain>
    </source>
</reference>
<dbReference type="EMBL" id="ACKY01000052">
    <property type="protein sequence ID" value="EEV88871.1"/>
    <property type="molecule type" value="Genomic_DNA"/>
</dbReference>
<organism evidence="1 2">
    <name type="scientific">Cardiobacterium hominis (strain ATCC 15826 / DSM 8339 / NCTC 10426 / 6573)</name>
    <dbReference type="NCBI Taxonomy" id="638300"/>
    <lineage>
        <taxon>Bacteria</taxon>
        <taxon>Pseudomonadati</taxon>
        <taxon>Pseudomonadota</taxon>
        <taxon>Gammaproteobacteria</taxon>
        <taxon>Cardiobacteriales</taxon>
        <taxon>Cardiobacteriaceae</taxon>
        <taxon>Cardiobacterium</taxon>
    </lineage>
</organism>
<name>C8N932_CARH6</name>
<proteinExistence type="predicted"/>
<dbReference type="Proteomes" id="UP000004870">
    <property type="component" value="Unassembled WGS sequence"/>
</dbReference>
<dbReference type="AlphaFoldDB" id="C8N932"/>